<evidence type="ECO:0000313" key="3">
    <source>
        <dbReference type="Proteomes" id="UP000005496"/>
    </source>
</evidence>
<proteinExistence type="predicted"/>
<dbReference type="AlphaFoldDB" id="D6SPZ3"/>
<comment type="caution">
    <text evidence="2">The sequence shown here is derived from an EMBL/GenBank/DDBJ whole genome shotgun (WGS) entry which is preliminary data.</text>
</comment>
<dbReference type="eggNOG" id="COG3039">
    <property type="taxonomic scope" value="Bacteria"/>
</dbReference>
<organism evidence="2 3">
    <name type="scientific">Desulfonatronospira thiodismutans ASO3-1</name>
    <dbReference type="NCBI Taxonomy" id="555779"/>
    <lineage>
        <taxon>Bacteria</taxon>
        <taxon>Pseudomonadati</taxon>
        <taxon>Thermodesulfobacteriota</taxon>
        <taxon>Desulfovibrionia</taxon>
        <taxon>Desulfovibrionales</taxon>
        <taxon>Desulfonatronovibrionaceae</taxon>
        <taxon>Desulfonatronospira</taxon>
    </lineage>
</organism>
<dbReference type="EMBL" id="ACJN02000002">
    <property type="protein sequence ID" value="EFI34819.1"/>
    <property type="molecule type" value="Genomic_DNA"/>
</dbReference>
<dbReference type="PANTHER" id="PTHR33408:SF2">
    <property type="entry name" value="TRANSPOSASE DDE DOMAIN-CONTAINING PROTEIN"/>
    <property type="match status" value="1"/>
</dbReference>
<accession>D6SPZ3</accession>
<gene>
    <name evidence="2" type="ORF">Dthio_PD2204</name>
</gene>
<dbReference type="InterPro" id="IPR025668">
    <property type="entry name" value="Tnp_DDE_dom"/>
</dbReference>
<reference evidence="2" key="1">
    <citation type="submission" date="2010-05" db="EMBL/GenBank/DDBJ databases">
        <title>The draft genome of Desulfonatronospira thiodismutans ASO3-1.</title>
        <authorList>
            <consortium name="US DOE Joint Genome Institute (JGI-PGF)"/>
            <person name="Lucas S."/>
            <person name="Copeland A."/>
            <person name="Lapidus A."/>
            <person name="Cheng J.-F."/>
            <person name="Bruce D."/>
            <person name="Goodwin L."/>
            <person name="Pitluck S."/>
            <person name="Chertkov O."/>
            <person name="Brettin T."/>
            <person name="Detter J.C."/>
            <person name="Han C."/>
            <person name="Land M.L."/>
            <person name="Hauser L."/>
            <person name="Kyrpides N."/>
            <person name="Mikhailova N."/>
            <person name="Muyzer G."/>
            <person name="Woyke T."/>
        </authorList>
    </citation>
    <scope>NUCLEOTIDE SEQUENCE [LARGE SCALE GENOMIC DNA]</scope>
    <source>
        <strain evidence="2">ASO3-1</strain>
    </source>
</reference>
<evidence type="ECO:0000259" key="1">
    <source>
        <dbReference type="Pfam" id="PF13751"/>
    </source>
</evidence>
<dbReference type="PANTHER" id="PTHR33408">
    <property type="entry name" value="TRANSPOSASE"/>
    <property type="match status" value="1"/>
</dbReference>
<keyword evidence="3" id="KW-1185">Reference proteome</keyword>
<dbReference type="OrthoDB" id="5413882at2"/>
<dbReference type="Pfam" id="PF13751">
    <property type="entry name" value="DDE_Tnp_1_6"/>
    <property type="match status" value="1"/>
</dbReference>
<name>D6SPZ3_9BACT</name>
<evidence type="ECO:0000313" key="2">
    <source>
        <dbReference type="EMBL" id="EFI34819.1"/>
    </source>
</evidence>
<sequence length="567" mass="65409">MLHAKNRMQPYLPINVTYFNDRKYDYLQKTIYHTFRTVFLPFLPVKIYGKHFDKTMGRKTKDVQSMLGLFILQALFDLKDSDAVEAYTFDQKFHYALDIKEQEAYLSARAFYYYKTILLGTEDHIFEQILAKIFDELQFDYSLQRTDSSLVRLNLKKMSQWELFKKTLIKALNDIKAKHPVIFKSVPEHIQQYIQNDENNTWFSDFTPSKANDYLVQAARDALELKELFESHPKISKLESFQLVQRLINEQVDVDDQGQIKVEIKEECKGSAMANPHDPDAQYNGHKKDIGVKLNTSETCAPDKDTPNPQIITHAEVTPANISDHELLQPSIDAREEKGFKPDVELTDNGYESDANHQALQEKGVDLIAPPTGKPPEGFGVMDFELQENGQSIDACPMGQTCIENKINQKKQKTASYFDPEQCRACPHSEDCPIKITKRKAKVEWQWSKPRLEARRHAFQEDQELINLFKQRAGGEAGFSQLKVNLGLRRLRCRGSVKSKFKIIMAVTALNIKRAFNWMKGGSSGSRARNNKDFEPDTGILLFFFWLFCSYLRKILIVSGLRPKIFS</sequence>
<feature type="domain" description="Transposase DDE" evidence="1">
    <location>
        <begin position="396"/>
        <end position="514"/>
    </location>
</feature>
<dbReference type="Proteomes" id="UP000005496">
    <property type="component" value="Unassembled WGS sequence"/>
</dbReference>
<protein>
    <submittedName>
        <fullName evidence="2">Transposase IS4 family protein</fullName>
    </submittedName>
</protein>